<evidence type="ECO:0000313" key="5">
    <source>
        <dbReference type="Proteomes" id="UP001236507"/>
    </source>
</evidence>
<keyword evidence="2" id="KW-0378">Hydrolase</keyword>
<evidence type="ECO:0000256" key="2">
    <source>
        <dbReference type="ARBA" id="ARBA00022801"/>
    </source>
</evidence>
<dbReference type="InterPro" id="IPR000026">
    <property type="entry name" value="N1-like"/>
</dbReference>
<evidence type="ECO:0000313" key="4">
    <source>
        <dbReference type="EMBL" id="MDI9858454.1"/>
    </source>
</evidence>
<dbReference type="SUPFAM" id="SSF53933">
    <property type="entry name" value="Microbial ribonucleases"/>
    <property type="match status" value="1"/>
</dbReference>
<dbReference type="EMBL" id="JASHIF010000003">
    <property type="protein sequence ID" value="MDI9858454.1"/>
    <property type="molecule type" value="Genomic_DNA"/>
</dbReference>
<reference evidence="4 5" key="1">
    <citation type="submission" date="2023-05" db="EMBL/GenBank/DDBJ databases">
        <title>Novel species of genus Flectobacillus isolated from stream in China.</title>
        <authorList>
            <person name="Lu H."/>
        </authorList>
    </citation>
    <scope>NUCLEOTIDE SEQUENCE [LARGE SCALE GENOMIC DNA]</scope>
    <source>
        <strain evidence="4 5">KCTC 42575</strain>
    </source>
</reference>
<dbReference type="Gene3D" id="3.10.450.30">
    <property type="entry name" value="Microbial ribonucleases"/>
    <property type="match status" value="1"/>
</dbReference>
<feature type="region of interest" description="Disordered" evidence="3">
    <location>
        <begin position="40"/>
        <end position="65"/>
    </location>
</feature>
<sequence length="167" mass="19396">MLKTKIQYLLLVFALLVGFNWQSYATYFSESIHRVEKQNDFRKKKHKKKKDNNSQNNADQIKSNGDIPSKVYEVLSHIKSSGKPIEGYVGGRKFGNYEKLLPQEDEEGRKIQYQEWDVNPKVEGKNRGTERIVTGSDGKAYYTNDHYRSFQIIPNSKQTSKSNHGKF</sequence>
<proteinExistence type="predicted"/>
<dbReference type="Proteomes" id="UP001236507">
    <property type="component" value="Unassembled WGS sequence"/>
</dbReference>
<evidence type="ECO:0000256" key="1">
    <source>
        <dbReference type="ARBA" id="ARBA00022722"/>
    </source>
</evidence>
<keyword evidence="5" id="KW-1185">Reference proteome</keyword>
<protein>
    <submittedName>
        <fullName evidence="4">Ribonuclease domain-containing protein</fullName>
    </submittedName>
</protein>
<dbReference type="RefSeq" id="WP_283343664.1">
    <property type="nucleotide sequence ID" value="NZ_JASHIF010000003.1"/>
</dbReference>
<gene>
    <name evidence="4" type="ORF">QM524_04475</name>
</gene>
<name>A0ABT6Y4F9_9BACT</name>
<dbReference type="InterPro" id="IPR016191">
    <property type="entry name" value="Ribonuclease/ribotoxin"/>
</dbReference>
<organism evidence="4 5">
    <name type="scientific">Flectobacillus roseus</name>
    <dbReference type="NCBI Taxonomy" id="502259"/>
    <lineage>
        <taxon>Bacteria</taxon>
        <taxon>Pseudomonadati</taxon>
        <taxon>Bacteroidota</taxon>
        <taxon>Cytophagia</taxon>
        <taxon>Cytophagales</taxon>
        <taxon>Flectobacillaceae</taxon>
        <taxon>Flectobacillus</taxon>
    </lineage>
</organism>
<accession>A0ABT6Y4F9</accession>
<keyword evidence="1" id="KW-0540">Nuclease</keyword>
<evidence type="ECO:0000256" key="3">
    <source>
        <dbReference type="SAM" id="MobiDB-lite"/>
    </source>
</evidence>
<dbReference type="Pfam" id="PF00545">
    <property type="entry name" value="Ribonuclease"/>
    <property type="match status" value="1"/>
</dbReference>
<comment type="caution">
    <text evidence="4">The sequence shown here is derived from an EMBL/GenBank/DDBJ whole genome shotgun (WGS) entry which is preliminary data.</text>
</comment>